<accession>A0A1T4N962</accession>
<dbReference type="Proteomes" id="UP000190367">
    <property type="component" value="Unassembled WGS sequence"/>
</dbReference>
<dbReference type="RefSeq" id="WP_078668075.1">
    <property type="nucleotide sequence ID" value="NZ_FUWZ01000001.1"/>
</dbReference>
<gene>
    <name evidence="1" type="ORF">SAMN04488128_1011477</name>
</gene>
<sequence length="134" mass="15938">MKSVCRKGKYVMWFHLELKGEGYKAARIVVAVNNRITGPYRYVNSFRPIRKNNTYYLITSGCTQMLRHCIPPHSPSGRGRRLEILYTEEVRSLCFTGNRHLFSGFHHWLPVEWKEELPVIPWRDDWNPDFINNK</sequence>
<evidence type="ECO:0000313" key="1">
    <source>
        <dbReference type="EMBL" id="SJZ75388.1"/>
    </source>
</evidence>
<keyword evidence="2" id="KW-1185">Reference proteome</keyword>
<dbReference type="STRING" id="634771.SAMN04488128_1011477"/>
<dbReference type="EMBL" id="FUWZ01000001">
    <property type="protein sequence ID" value="SJZ75388.1"/>
    <property type="molecule type" value="Genomic_DNA"/>
</dbReference>
<dbReference type="PANTHER" id="PTHR22925:SF3">
    <property type="entry name" value="GLYCOSYL HYDROLASE FAMILY PROTEIN 43"/>
    <property type="match status" value="1"/>
</dbReference>
<organism evidence="1 2">
    <name type="scientific">Chitinophaga eiseniae</name>
    <dbReference type="NCBI Taxonomy" id="634771"/>
    <lineage>
        <taxon>Bacteria</taxon>
        <taxon>Pseudomonadati</taxon>
        <taxon>Bacteroidota</taxon>
        <taxon>Chitinophagia</taxon>
        <taxon>Chitinophagales</taxon>
        <taxon>Chitinophagaceae</taxon>
        <taxon>Chitinophaga</taxon>
    </lineage>
</organism>
<dbReference type="Gene3D" id="2.115.10.20">
    <property type="entry name" value="Glycosyl hydrolase domain, family 43"/>
    <property type="match status" value="1"/>
</dbReference>
<dbReference type="SUPFAM" id="SSF75005">
    <property type="entry name" value="Arabinanase/levansucrase/invertase"/>
    <property type="match status" value="1"/>
</dbReference>
<evidence type="ECO:0000313" key="2">
    <source>
        <dbReference type="Proteomes" id="UP000190367"/>
    </source>
</evidence>
<reference evidence="2" key="1">
    <citation type="submission" date="2017-02" db="EMBL/GenBank/DDBJ databases">
        <authorList>
            <person name="Varghese N."/>
            <person name="Submissions S."/>
        </authorList>
    </citation>
    <scope>NUCLEOTIDE SEQUENCE [LARGE SCALE GENOMIC DNA]</scope>
    <source>
        <strain evidence="2">DSM 22224</strain>
    </source>
</reference>
<dbReference type="AlphaFoldDB" id="A0A1T4N962"/>
<dbReference type="InterPro" id="IPR023296">
    <property type="entry name" value="Glyco_hydro_beta-prop_sf"/>
</dbReference>
<dbReference type="PANTHER" id="PTHR22925">
    <property type="entry name" value="GLYCOSYL HYDROLASE 43 FAMILY MEMBER"/>
    <property type="match status" value="1"/>
</dbReference>
<proteinExistence type="predicted"/>
<name>A0A1T4N962_9BACT</name>
<protein>
    <submittedName>
        <fullName evidence="1">Uncharacterized protein</fullName>
    </submittedName>
</protein>